<proteinExistence type="predicted"/>
<protein>
    <submittedName>
        <fullName evidence="1">Uncharacterized protein</fullName>
    </submittedName>
</protein>
<evidence type="ECO:0000313" key="2">
    <source>
        <dbReference type="Proteomes" id="UP001431429"/>
    </source>
</evidence>
<keyword evidence="2" id="KW-1185">Reference proteome</keyword>
<reference evidence="1" key="1">
    <citation type="submission" date="2022-06" db="EMBL/GenBank/DDBJ databases">
        <title>Genome public.</title>
        <authorList>
            <person name="Sun Q."/>
        </authorList>
    </citation>
    <scope>NUCLEOTIDE SEQUENCE</scope>
    <source>
        <strain evidence="1">CWNU-1</strain>
    </source>
</reference>
<dbReference type="RefSeq" id="WP_250924061.1">
    <property type="nucleotide sequence ID" value="NZ_JAMQAW010000086.1"/>
</dbReference>
<evidence type="ECO:0000313" key="1">
    <source>
        <dbReference type="EMBL" id="MCM2393765.1"/>
    </source>
</evidence>
<organism evidence="1 2">
    <name type="scientific">Streptomyces albipurpureus</name>
    <dbReference type="NCBI Taxonomy" id="2897419"/>
    <lineage>
        <taxon>Bacteria</taxon>
        <taxon>Bacillati</taxon>
        <taxon>Actinomycetota</taxon>
        <taxon>Actinomycetes</taxon>
        <taxon>Kitasatosporales</taxon>
        <taxon>Streptomycetaceae</taxon>
        <taxon>Streptomyces</taxon>
    </lineage>
</organism>
<name>A0ABT0UZ71_9ACTN</name>
<dbReference type="EMBL" id="JAMQAW010000086">
    <property type="protein sequence ID" value="MCM2393765.1"/>
    <property type="molecule type" value="Genomic_DNA"/>
</dbReference>
<comment type="caution">
    <text evidence="1">The sequence shown here is derived from an EMBL/GenBank/DDBJ whole genome shotgun (WGS) entry which is preliminary data.</text>
</comment>
<dbReference type="Proteomes" id="UP001431429">
    <property type="component" value="Unassembled WGS sequence"/>
</dbReference>
<sequence length="148" mass="16022">MTVRAPTRQPNPRRTRLSVAHVPDSRLMRLLMPPALEAFHTLHSPIYLTYASAHLSTLAAQRAVQTAFGLIAMHWPFVVGCPRPAAVAWSQLVASTGSRGCPLPLTAGCPLQYDAAVLHTRGHDVTAIADATGHDASKIRYLLTRQPA</sequence>
<accession>A0ABT0UZ71</accession>
<gene>
    <name evidence="1" type="ORF">NBG84_36795</name>
</gene>